<evidence type="ECO:0000313" key="3">
    <source>
        <dbReference type="Proteomes" id="UP000033740"/>
    </source>
</evidence>
<evidence type="ECO:0000256" key="1">
    <source>
        <dbReference type="SAM" id="Phobius"/>
    </source>
</evidence>
<keyword evidence="1" id="KW-0812">Transmembrane</keyword>
<organism evidence="2 3">
    <name type="scientific">Microbacterium azadirachtae</name>
    <dbReference type="NCBI Taxonomy" id="582680"/>
    <lineage>
        <taxon>Bacteria</taxon>
        <taxon>Bacillati</taxon>
        <taxon>Actinomycetota</taxon>
        <taxon>Actinomycetes</taxon>
        <taxon>Micrococcales</taxon>
        <taxon>Microbacteriaceae</taxon>
        <taxon>Microbacterium</taxon>
    </lineage>
</organism>
<dbReference type="Proteomes" id="UP000033740">
    <property type="component" value="Unassembled WGS sequence"/>
</dbReference>
<dbReference type="RefSeq" id="WP_045271641.1">
    <property type="nucleotide sequence ID" value="NZ_JYIX01000032.1"/>
</dbReference>
<evidence type="ECO:0008006" key="4">
    <source>
        <dbReference type="Google" id="ProtNLM"/>
    </source>
</evidence>
<keyword evidence="3" id="KW-1185">Reference proteome</keyword>
<keyword evidence="1" id="KW-0472">Membrane</keyword>
<keyword evidence="1" id="KW-1133">Transmembrane helix</keyword>
<dbReference type="AlphaFoldDB" id="A0A0F0LM51"/>
<sequence length="63" mass="6530">MNASTIGAAVGAVLALTWVAFGFWAFLFVGLAMLAGVGVARLVRGDIDLHGLVQALRGRRTSS</sequence>
<dbReference type="PATRIC" id="fig|582680.6.peg.1601"/>
<reference evidence="2 3" key="1">
    <citation type="submission" date="2015-02" db="EMBL/GenBank/DDBJ databases">
        <title>Draft genome sequences of ten Microbacterium spp. with emphasis on heavy metal contaminated environments.</title>
        <authorList>
            <person name="Corretto E."/>
        </authorList>
    </citation>
    <scope>NUCLEOTIDE SEQUENCE [LARGE SCALE GENOMIC DNA]</scope>
    <source>
        <strain evidence="2 3">ARN176</strain>
    </source>
</reference>
<gene>
    <name evidence="2" type="ORF">RS86_01556</name>
</gene>
<feature type="transmembrane region" description="Helical" evidence="1">
    <location>
        <begin position="6"/>
        <end position="34"/>
    </location>
</feature>
<dbReference type="STRING" id="582680.RS86_01556"/>
<name>A0A0F0LM51_9MICO</name>
<proteinExistence type="predicted"/>
<dbReference type="EMBL" id="JYIX01000032">
    <property type="protein sequence ID" value="KJL33759.1"/>
    <property type="molecule type" value="Genomic_DNA"/>
</dbReference>
<evidence type="ECO:0000313" key="2">
    <source>
        <dbReference type="EMBL" id="KJL33759.1"/>
    </source>
</evidence>
<comment type="caution">
    <text evidence="2">The sequence shown here is derived from an EMBL/GenBank/DDBJ whole genome shotgun (WGS) entry which is preliminary data.</text>
</comment>
<accession>A0A0F0LM51</accession>
<protein>
    <recommendedName>
        <fullName evidence="4">Small integral membrane protein</fullName>
    </recommendedName>
</protein>